<name>A0A7X0BWS7_9PSED</name>
<keyword evidence="1" id="KW-0732">Signal</keyword>
<keyword evidence="3" id="KW-1185">Reference proteome</keyword>
<feature type="chain" id="PRO_5031513022" description="DUF3313 domain-containing protein" evidence="1">
    <location>
        <begin position="27"/>
        <end position="224"/>
    </location>
</feature>
<protein>
    <recommendedName>
        <fullName evidence="4">DUF3313 domain-containing protein</fullName>
    </recommendedName>
</protein>
<proteinExistence type="predicted"/>
<evidence type="ECO:0000313" key="2">
    <source>
        <dbReference type="EMBL" id="MBB6342464.1"/>
    </source>
</evidence>
<dbReference type="PROSITE" id="PS51257">
    <property type="entry name" value="PROKAR_LIPOPROTEIN"/>
    <property type="match status" value="1"/>
</dbReference>
<dbReference type="Proteomes" id="UP000557193">
    <property type="component" value="Unassembled WGS sequence"/>
</dbReference>
<evidence type="ECO:0000256" key="1">
    <source>
        <dbReference type="SAM" id="SignalP"/>
    </source>
</evidence>
<evidence type="ECO:0008006" key="4">
    <source>
        <dbReference type="Google" id="ProtNLM"/>
    </source>
</evidence>
<dbReference type="EMBL" id="JACHLL010000004">
    <property type="protein sequence ID" value="MBB6342464.1"/>
    <property type="molecule type" value="Genomic_DNA"/>
</dbReference>
<dbReference type="AlphaFoldDB" id="A0A7X0BWS7"/>
<comment type="caution">
    <text evidence="2">The sequence shown here is derived from an EMBL/GenBank/DDBJ whole genome shotgun (WGS) entry which is preliminary data.</text>
</comment>
<dbReference type="Pfam" id="PF11769">
    <property type="entry name" value="DUF3313"/>
    <property type="match status" value="1"/>
</dbReference>
<sequence>MLTLRPLATALLLGSLTLTGCTAKYADQQQFSGYLRDYSKLEKTESASGQPVLRWIDPSFKAQNYRNMVVQSVQFYPAPKPSEQVNTQALEELYRYTNSQVKNALSKKFQLIDLKNGANISGSQTLIFRAAITGVSTSTESLKPYEIIPIALVTAAAMTAAGERDKNSELFLEAELIDASTGKPVLQVVRKGFGKNLDNDEQQVTLDTLKGVIDSVVRDIEQFQ</sequence>
<reference evidence="2 3" key="1">
    <citation type="submission" date="2020-08" db="EMBL/GenBank/DDBJ databases">
        <title>Functional genomics of gut bacteria from endangered species of beetles.</title>
        <authorList>
            <person name="Carlos-Shanley C."/>
        </authorList>
    </citation>
    <scope>NUCLEOTIDE SEQUENCE [LARGE SCALE GENOMIC DNA]</scope>
    <source>
        <strain evidence="2 3">S00202</strain>
    </source>
</reference>
<evidence type="ECO:0000313" key="3">
    <source>
        <dbReference type="Proteomes" id="UP000557193"/>
    </source>
</evidence>
<dbReference type="InterPro" id="IPR021747">
    <property type="entry name" value="DUF3313"/>
</dbReference>
<accession>A0A7X0BWS7</accession>
<feature type="signal peptide" evidence="1">
    <location>
        <begin position="1"/>
        <end position="26"/>
    </location>
</feature>
<gene>
    <name evidence="2" type="ORF">HNP49_002646</name>
</gene>
<dbReference type="RefSeq" id="WP_184683963.1">
    <property type="nucleotide sequence ID" value="NZ_JACHLL010000004.1"/>
</dbReference>
<organism evidence="2 3">
    <name type="scientific">Pseudomonas fluvialis</name>
    <dbReference type="NCBI Taxonomy" id="1793966"/>
    <lineage>
        <taxon>Bacteria</taxon>
        <taxon>Pseudomonadati</taxon>
        <taxon>Pseudomonadota</taxon>
        <taxon>Gammaproteobacteria</taxon>
        <taxon>Pseudomonadales</taxon>
        <taxon>Pseudomonadaceae</taxon>
        <taxon>Pseudomonas</taxon>
    </lineage>
</organism>